<dbReference type="STRING" id="69332.A0A388KL26"/>
<evidence type="ECO:0000313" key="7">
    <source>
        <dbReference type="Proteomes" id="UP000265515"/>
    </source>
</evidence>
<keyword evidence="7" id="KW-1185">Reference proteome</keyword>
<keyword evidence="3" id="KW-0687">Ribonucleoprotein</keyword>
<dbReference type="OrthoDB" id="528635at2759"/>
<dbReference type="InterPro" id="IPR001854">
    <property type="entry name" value="Ribosomal_uL29"/>
</dbReference>
<dbReference type="NCBIfam" id="TIGR00012">
    <property type="entry name" value="L29"/>
    <property type="match status" value="1"/>
</dbReference>
<comment type="similarity">
    <text evidence="1">Belongs to the universal ribosomal protein uL29 family.</text>
</comment>
<comment type="caution">
    <text evidence="6">The sequence shown here is derived from an EMBL/GenBank/DDBJ whole genome shotgun (WGS) entry which is preliminary data.</text>
</comment>
<dbReference type="GO" id="GO:0005840">
    <property type="term" value="C:ribosome"/>
    <property type="evidence" value="ECO:0007669"/>
    <property type="project" value="UniProtKB-KW"/>
</dbReference>
<accession>A0A388KL26</accession>
<dbReference type="PANTHER" id="PTHR10916:SF0">
    <property type="entry name" value="LARGE RIBOSOMAL SUBUNIT PROTEIN UL29C"/>
    <property type="match status" value="1"/>
</dbReference>
<protein>
    <recommendedName>
        <fullName evidence="4">Large ribosomal subunit protein uL29c</fullName>
    </recommendedName>
    <alternativeName>
        <fullName evidence="5">50S ribosomal protein L29, chloroplastic</fullName>
    </alternativeName>
</protein>
<gene>
    <name evidence="6" type="ORF">CBR_g8034</name>
</gene>
<evidence type="ECO:0000313" key="6">
    <source>
        <dbReference type="EMBL" id="GBG70737.1"/>
    </source>
</evidence>
<dbReference type="Gramene" id="GBG70737">
    <property type="protein sequence ID" value="GBG70737"/>
    <property type="gene ID" value="CBR_g8034"/>
</dbReference>
<evidence type="ECO:0000256" key="5">
    <source>
        <dbReference type="ARBA" id="ARBA00042960"/>
    </source>
</evidence>
<dbReference type="Pfam" id="PF00831">
    <property type="entry name" value="Ribosomal_L29"/>
    <property type="match status" value="1"/>
</dbReference>
<dbReference type="GO" id="GO:0006412">
    <property type="term" value="P:translation"/>
    <property type="evidence" value="ECO:0007669"/>
    <property type="project" value="InterPro"/>
</dbReference>
<dbReference type="PANTHER" id="PTHR10916">
    <property type="entry name" value="60S RIBOSOMAL PROTEIN L35/50S RIBOSOMAL PROTEIN L29"/>
    <property type="match status" value="1"/>
</dbReference>
<dbReference type="EMBL" id="BFEA01000135">
    <property type="protein sequence ID" value="GBG70737.1"/>
    <property type="molecule type" value="Genomic_DNA"/>
</dbReference>
<dbReference type="GO" id="GO:1990904">
    <property type="term" value="C:ribonucleoprotein complex"/>
    <property type="evidence" value="ECO:0007669"/>
    <property type="project" value="UniProtKB-KW"/>
</dbReference>
<dbReference type="AlphaFoldDB" id="A0A388KL26"/>
<name>A0A388KL26_CHABU</name>
<dbReference type="InterPro" id="IPR036049">
    <property type="entry name" value="Ribosomal_uL29_sf"/>
</dbReference>
<proteinExistence type="inferred from homology"/>
<dbReference type="GO" id="GO:0009507">
    <property type="term" value="C:chloroplast"/>
    <property type="evidence" value="ECO:0007669"/>
    <property type="project" value="TreeGrafter"/>
</dbReference>
<evidence type="ECO:0000256" key="3">
    <source>
        <dbReference type="ARBA" id="ARBA00023274"/>
    </source>
</evidence>
<evidence type="ECO:0000256" key="4">
    <source>
        <dbReference type="ARBA" id="ARBA00040028"/>
    </source>
</evidence>
<dbReference type="Proteomes" id="UP000265515">
    <property type="component" value="Unassembled WGS sequence"/>
</dbReference>
<keyword evidence="2" id="KW-0689">Ribosomal protein</keyword>
<dbReference type="InterPro" id="IPR050063">
    <property type="entry name" value="Ribosomal_protein_uL29"/>
</dbReference>
<dbReference type="HAMAP" id="MF_00374">
    <property type="entry name" value="Ribosomal_uL29"/>
    <property type="match status" value="1"/>
</dbReference>
<evidence type="ECO:0000256" key="2">
    <source>
        <dbReference type="ARBA" id="ARBA00022980"/>
    </source>
</evidence>
<sequence length="153" mass="16876">MAAAAMASSSSLLAAGVASSGSLNAASLSCSRSMFSGDASCLRPALVGSAMRRQENATGIFAMANHAQEMTDIRAMSTDDINAAVVGIKRELFDLRMMQATRQEMKTSDYKRLKKRVAKMLTVKRERELEQGINKRQSRKVDKAFQRTCWELY</sequence>
<dbReference type="GO" id="GO:0003735">
    <property type="term" value="F:structural constituent of ribosome"/>
    <property type="evidence" value="ECO:0007669"/>
    <property type="project" value="InterPro"/>
</dbReference>
<dbReference type="Gene3D" id="1.10.287.310">
    <property type="match status" value="1"/>
</dbReference>
<dbReference type="SUPFAM" id="SSF46561">
    <property type="entry name" value="Ribosomal protein L29 (L29p)"/>
    <property type="match status" value="1"/>
</dbReference>
<dbReference type="CDD" id="cd00427">
    <property type="entry name" value="Ribosomal_L29_HIP"/>
    <property type="match status" value="1"/>
</dbReference>
<organism evidence="6 7">
    <name type="scientific">Chara braunii</name>
    <name type="common">Braun's stonewort</name>
    <dbReference type="NCBI Taxonomy" id="69332"/>
    <lineage>
        <taxon>Eukaryota</taxon>
        <taxon>Viridiplantae</taxon>
        <taxon>Streptophyta</taxon>
        <taxon>Charophyceae</taxon>
        <taxon>Charales</taxon>
        <taxon>Characeae</taxon>
        <taxon>Chara</taxon>
    </lineage>
</organism>
<evidence type="ECO:0000256" key="1">
    <source>
        <dbReference type="ARBA" id="ARBA00009254"/>
    </source>
</evidence>
<reference evidence="6 7" key="1">
    <citation type="journal article" date="2018" name="Cell">
        <title>The Chara Genome: Secondary Complexity and Implications for Plant Terrestrialization.</title>
        <authorList>
            <person name="Nishiyama T."/>
            <person name="Sakayama H."/>
            <person name="Vries J.D."/>
            <person name="Buschmann H."/>
            <person name="Saint-Marcoux D."/>
            <person name="Ullrich K.K."/>
            <person name="Haas F.B."/>
            <person name="Vanderstraeten L."/>
            <person name="Becker D."/>
            <person name="Lang D."/>
            <person name="Vosolsobe S."/>
            <person name="Rombauts S."/>
            <person name="Wilhelmsson P.K.I."/>
            <person name="Janitza P."/>
            <person name="Kern R."/>
            <person name="Heyl A."/>
            <person name="Rumpler F."/>
            <person name="Villalobos L.I.A.C."/>
            <person name="Clay J.M."/>
            <person name="Skokan R."/>
            <person name="Toyoda A."/>
            <person name="Suzuki Y."/>
            <person name="Kagoshima H."/>
            <person name="Schijlen E."/>
            <person name="Tajeshwar N."/>
            <person name="Catarino B."/>
            <person name="Hetherington A.J."/>
            <person name="Saltykova A."/>
            <person name="Bonnot C."/>
            <person name="Breuninger H."/>
            <person name="Symeonidi A."/>
            <person name="Radhakrishnan G.V."/>
            <person name="Van Nieuwerburgh F."/>
            <person name="Deforce D."/>
            <person name="Chang C."/>
            <person name="Karol K.G."/>
            <person name="Hedrich R."/>
            <person name="Ulvskov P."/>
            <person name="Glockner G."/>
            <person name="Delwiche C.F."/>
            <person name="Petrasek J."/>
            <person name="Van de Peer Y."/>
            <person name="Friml J."/>
            <person name="Beilby M."/>
            <person name="Dolan L."/>
            <person name="Kohara Y."/>
            <person name="Sugano S."/>
            <person name="Fujiyama A."/>
            <person name="Delaux P.-M."/>
            <person name="Quint M."/>
            <person name="TheiBen G."/>
            <person name="Hagemann M."/>
            <person name="Harholt J."/>
            <person name="Dunand C."/>
            <person name="Zachgo S."/>
            <person name="Langdale J."/>
            <person name="Maumus F."/>
            <person name="Straeten D.V.D."/>
            <person name="Gould S.B."/>
            <person name="Rensing S.A."/>
        </authorList>
    </citation>
    <scope>NUCLEOTIDE SEQUENCE [LARGE SCALE GENOMIC DNA]</scope>
    <source>
        <strain evidence="6 7">S276</strain>
    </source>
</reference>